<evidence type="ECO:0000313" key="1">
    <source>
        <dbReference type="EMBL" id="MDO5975210.1"/>
    </source>
</evidence>
<dbReference type="Proteomes" id="UP001176806">
    <property type="component" value="Unassembled WGS sequence"/>
</dbReference>
<reference evidence="1" key="1">
    <citation type="submission" date="2023-07" db="EMBL/GenBank/DDBJ databases">
        <title>Two novel species in the genus Flavivirga.</title>
        <authorList>
            <person name="Kwon K."/>
        </authorList>
    </citation>
    <scope>NUCLEOTIDE SEQUENCE</scope>
    <source>
        <strain evidence="1">KACC 14158</strain>
    </source>
</reference>
<protein>
    <submittedName>
        <fullName evidence="1">Uncharacterized protein</fullName>
    </submittedName>
</protein>
<proteinExistence type="predicted"/>
<organism evidence="1 2">
    <name type="scientific">Flavivirga jejuensis</name>
    <dbReference type="NCBI Taxonomy" id="870487"/>
    <lineage>
        <taxon>Bacteria</taxon>
        <taxon>Pseudomonadati</taxon>
        <taxon>Bacteroidota</taxon>
        <taxon>Flavobacteriia</taxon>
        <taxon>Flavobacteriales</taxon>
        <taxon>Flavobacteriaceae</taxon>
        <taxon>Flavivirga</taxon>
    </lineage>
</organism>
<sequence length="885" mass="101466">MSTLVKDTTITKSTQTSDDLDFDFLRKQGVSYIEELGSKLWTDYNSHDPGITTLEALCYAITDLGARMALPMETLLAEESNFDYLKEQFLTAEGALPIKPVTAQDYRKIFIDIKGIKNAWLRKHEKTVYIDCKEDKLSYQPFEIDSNNQHEFVLNGLYDILIEIAPLDEDVFDTDAKKNTELKRLKKLVRETYHAHRNLCEDLINIEEVDEFPIAVCAHIELLPDADEELVHAHILRAIKNYLSPSLRFYSLKEMLEKGYPTDKIFNGPLLENGFLDVTELEASELVKEVRLSDLIQIIQKIEGVDVIRDITINTCDGSTSDSLEWNICVTKNMKPILCDKSAFSYFKGYLPLNLNQDAIDNHLENLETTDHTAASIVASASKELELPSGSYLDTGSYSTVQNDFPDVYGIGQLGVKARATTAETSQAKQLKAYLLFFDQILASYFAHLQKVSEILSINGELRDTYFTQLVANVKDRTELVSSEYSTDENLTSLLFQTLDDKVTRRNETLDHLLARFAENFSEYAFLMKQLYGSYSDEEVLKTKEGFIQNYKNIGCQRPLSFNYWKQAPEDLWDTSNISSFQKRIALLTGNTNYFRRDFSNDPLEIYEEIDMDGKIEYRFRFTNEADTILSSSSKHYHTLAALFAEILDVKNYGRYVENYEIKTNIAGKFYFNLTNPLYPDPTDERHVIARRIPAFDTLAEAEAAIDEVVAFMNELKPNEGMYVIEHILLRPNVHKPSLTPHFMPICTENCDSCESVDPYSFRVSIVLPGWTERYSNIDFRRFMEDLIQKELPSHILAKICWIGYPSSFDTATEENEMMVLEDAYKAWLLDKTNMGQDQPITKMKNLISIMSSLHTIYTQGRLHNCDNDDPQQSVILGRTNLGKL</sequence>
<dbReference type="Gene3D" id="2.30.29.80">
    <property type="match status" value="1"/>
</dbReference>
<name>A0ABT8WPY2_9FLAO</name>
<accession>A0ABT8WPY2</accession>
<evidence type="ECO:0000313" key="2">
    <source>
        <dbReference type="Proteomes" id="UP001176806"/>
    </source>
</evidence>
<comment type="caution">
    <text evidence="1">The sequence shown here is derived from an EMBL/GenBank/DDBJ whole genome shotgun (WGS) entry which is preliminary data.</text>
</comment>
<dbReference type="RefSeq" id="WP_303302384.1">
    <property type="nucleotide sequence ID" value="NZ_BAABDA010000035.1"/>
</dbReference>
<keyword evidence="2" id="KW-1185">Reference proteome</keyword>
<gene>
    <name evidence="1" type="ORF">Q4Q40_13515</name>
</gene>
<dbReference type="EMBL" id="JAUOEL010000004">
    <property type="protein sequence ID" value="MDO5975210.1"/>
    <property type="molecule type" value="Genomic_DNA"/>
</dbReference>